<dbReference type="SUPFAM" id="SSF47413">
    <property type="entry name" value="lambda repressor-like DNA-binding domains"/>
    <property type="match status" value="1"/>
</dbReference>
<evidence type="ECO:0000259" key="1">
    <source>
        <dbReference type="PROSITE" id="PS50943"/>
    </source>
</evidence>
<sequence length="98" mass="10711">MASLGKRLLQAAEEARAIARGEADPSTYKVHVPAEIDVKAIRQGLRMTQAEFSARYGFPLGTLRDWEQGKGKPDTSARVLLLVISKEPQAVERALHAA</sequence>
<dbReference type="EMBL" id="FMVJ01000010">
    <property type="protein sequence ID" value="SCZ01303.1"/>
    <property type="molecule type" value="Genomic_DNA"/>
</dbReference>
<dbReference type="STRING" id="549386.SAMN02927923_03424"/>
<evidence type="ECO:0000313" key="3">
    <source>
        <dbReference type="Proteomes" id="UP000199569"/>
    </source>
</evidence>
<dbReference type="OrthoDB" id="461984at2"/>
<dbReference type="AlphaFoldDB" id="A0A1G5KKX2"/>
<gene>
    <name evidence="2" type="ORF">SAMN02927923_03424</name>
</gene>
<proteinExistence type="predicted"/>
<dbReference type="InterPro" id="IPR001387">
    <property type="entry name" value="Cro/C1-type_HTH"/>
</dbReference>
<organism evidence="2 3">
    <name type="scientific">Microvirga guangxiensis</name>
    <dbReference type="NCBI Taxonomy" id="549386"/>
    <lineage>
        <taxon>Bacteria</taxon>
        <taxon>Pseudomonadati</taxon>
        <taxon>Pseudomonadota</taxon>
        <taxon>Alphaproteobacteria</taxon>
        <taxon>Hyphomicrobiales</taxon>
        <taxon>Methylobacteriaceae</taxon>
        <taxon>Microvirga</taxon>
    </lineage>
</organism>
<accession>A0A1G5KKX2</accession>
<feature type="domain" description="HTH cro/C1-type" evidence="1">
    <location>
        <begin position="38"/>
        <end position="76"/>
    </location>
</feature>
<dbReference type="Proteomes" id="UP000199569">
    <property type="component" value="Unassembled WGS sequence"/>
</dbReference>
<dbReference type="PROSITE" id="PS50943">
    <property type="entry name" value="HTH_CROC1"/>
    <property type="match status" value="1"/>
</dbReference>
<keyword evidence="3" id="KW-1185">Reference proteome</keyword>
<evidence type="ECO:0000313" key="2">
    <source>
        <dbReference type="EMBL" id="SCZ01303.1"/>
    </source>
</evidence>
<dbReference type="GO" id="GO:0003677">
    <property type="term" value="F:DNA binding"/>
    <property type="evidence" value="ECO:0007669"/>
    <property type="project" value="InterPro"/>
</dbReference>
<name>A0A1G5KKX2_9HYPH</name>
<dbReference type="RefSeq" id="WP_091137192.1">
    <property type="nucleotide sequence ID" value="NZ_FMVJ01000010.1"/>
</dbReference>
<dbReference type="CDD" id="cd00093">
    <property type="entry name" value="HTH_XRE"/>
    <property type="match status" value="1"/>
</dbReference>
<protein>
    <submittedName>
        <fullName evidence="2">Putative transcriptional regulator</fullName>
    </submittedName>
</protein>
<dbReference type="Gene3D" id="1.10.260.40">
    <property type="entry name" value="lambda repressor-like DNA-binding domains"/>
    <property type="match status" value="1"/>
</dbReference>
<dbReference type="InterPro" id="IPR010982">
    <property type="entry name" value="Lambda_DNA-bd_dom_sf"/>
</dbReference>
<reference evidence="2 3" key="1">
    <citation type="submission" date="2016-10" db="EMBL/GenBank/DDBJ databases">
        <authorList>
            <person name="de Groot N.N."/>
        </authorList>
    </citation>
    <scope>NUCLEOTIDE SEQUENCE [LARGE SCALE GENOMIC DNA]</scope>
    <source>
        <strain evidence="2 3">CGMCC 1.7666</strain>
    </source>
</reference>
<dbReference type="Pfam" id="PF01381">
    <property type="entry name" value="HTH_3"/>
    <property type="match status" value="1"/>
</dbReference>